<sequence length="97" mass="10368">MRFAGLSSLLSRVLDSWGSGLLKNVLAGAGLTFGSTVVMTSLVNSYVARIRSDINLIPDTVLSFMSMSQMDYAFSVILSALVSRAAMNSAGIFIKKK</sequence>
<dbReference type="RefSeq" id="WP_079363853.1">
    <property type="nucleotide sequence ID" value="NZ_MXAN01000002.1"/>
</dbReference>
<dbReference type="InterPro" id="IPR019670">
    <property type="entry name" value="DUF2523"/>
</dbReference>
<dbReference type="AlphaFoldDB" id="A0A1V4H3N1"/>
<dbReference type="Proteomes" id="UP000191025">
    <property type="component" value="Unassembled WGS sequence"/>
</dbReference>
<gene>
    <name evidence="2" type="ORF">B5J94_00205</name>
</gene>
<keyword evidence="1" id="KW-0472">Membrane</keyword>
<dbReference type="EMBL" id="MXAN01000002">
    <property type="protein sequence ID" value="OPH39509.1"/>
    <property type="molecule type" value="Genomic_DNA"/>
</dbReference>
<reference evidence="3" key="1">
    <citation type="submission" date="2017-03" db="EMBL/GenBank/DDBJ databases">
        <title>Draft genome sequence of Moraxella equi CCUG 4950T type strain.</title>
        <authorList>
            <person name="Salva-Serra F."/>
            <person name="Engstrom-Jakobsson H."/>
            <person name="Thorell K."/>
            <person name="Jaen-Luchoro D."/>
            <person name="Gonzales-Siles L."/>
            <person name="Karlsson R."/>
            <person name="Yazdan S."/>
            <person name="Boulund F."/>
            <person name="Johnning A."/>
            <person name="Engstrand L."/>
            <person name="Kristiansson E."/>
            <person name="Moore E."/>
        </authorList>
    </citation>
    <scope>NUCLEOTIDE SEQUENCE [LARGE SCALE GENOMIC DNA]</scope>
    <source>
        <strain evidence="3">CCUG 4441</strain>
    </source>
</reference>
<comment type="caution">
    <text evidence="2">The sequence shown here is derived from an EMBL/GenBank/DDBJ whole genome shotgun (WGS) entry which is preliminary data.</text>
</comment>
<accession>A0A1V4H3N1</accession>
<organism evidence="2 3">
    <name type="scientific">Moraxella lacunata</name>
    <dbReference type="NCBI Taxonomy" id="477"/>
    <lineage>
        <taxon>Bacteria</taxon>
        <taxon>Pseudomonadati</taxon>
        <taxon>Pseudomonadota</taxon>
        <taxon>Gammaproteobacteria</taxon>
        <taxon>Moraxellales</taxon>
        <taxon>Moraxellaceae</taxon>
        <taxon>Moraxella</taxon>
    </lineage>
</organism>
<proteinExistence type="predicted"/>
<evidence type="ECO:0000313" key="2">
    <source>
        <dbReference type="EMBL" id="OPH39509.1"/>
    </source>
</evidence>
<evidence type="ECO:0000313" key="3">
    <source>
        <dbReference type="Proteomes" id="UP000191025"/>
    </source>
</evidence>
<keyword evidence="1" id="KW-0812">Transmembrane</keyword>
<protein>
    <recommendedName>
        <fullName evidence="4">DUF2523 domain-containing protein</fullName>
    </recommendedName>
</protein>
<feature type="transmembrane region" description="Helical" evidence="1">
    <location>
        <begin position="72"/>
        <end position="94"/>
    </location>
</feature>
<name>A0A1V4H3N1_MORLA</name>
<dbReference type="Pfam" id="PF10734">
    <property type="entry name" value="DUF2523"/>
    <property type="match status" value="1"/>
</dbReference>
<feature type="transmembrane region" description="Helical" evidence="1">
    <location>
        <begin position="21"/>
        <end position="43"/>
    </location>
</feature>
<evidence type="ECO:0000256" key="1">
    <source>
        <dbReference type="SAM" id="Phobius"/>
    </source>
</evidence>
<evidence type="ECO:0008006" key="4">
    <source>
        <dbReference type="Google" id="ProtNLM"/>
    </source>
</evidence>
<keyword evidence="1" id="KW-1133">Transmembrane helix</keyword>